<dbReference type="AlphaFoldDB" id="A0A1H0RNS2"/>
<dbReference type="RefSeq" id="WP_090850705.1">
    <property type="nucleotide sequence ID" value="NZ_FNJU01000002.1"/>
</dbReference>
<evidence type="ECO:0000256" key="1">
    <source>
        <dbReference type="SAM" id="Phobius"/>
    </source>
</evidence>
<dbReference type="EMBL" id="FNJU01000002">
    <property type="protein sequence ID" value="SDP31050.1"/>
    <property type="molecule type" value="Genomic_DNA"/>
</dbReference>
<protein>
    <submittedName>
        <fullName evidence="2">Uncharacterized conserved protein, DUF58 family, contains vWF domain</fullName>
    </submittedName>
</protein>
<keyword evidence="1" id="KW-1133">Transmembrane helix</keyword>
<keyword evidence="1" id="KW-0472">Membrane</keyword>
<gene>
    <name evidence="2" type="ORF">SAMN05216565_102308</name>
</gene>
<evidence type="ECO:0000313" key="2">
    <source>
        <dbReference type="EMBL" id="SDP31050.1"/>
    </source>
</evidence>
<dbReference type="Proteomes" id="UP000199159">
    <property type="component" value="Unassembled WGS sequence"/>
</dbReference>
<evidence type="ECO:0000313" key="3">
    <source>
        <dbReference type="Proteomes" id="UP000199159"/>
    </source>
</evidence>
<dbReference type="PANTHER" id="PTHR34351">
    <property type="entry name" value="SLR1927 PROTEIN-RELATED"/>
    <property type="match status" value="1"/>
</dbReference>
<keyword evidence="1" id="KW-0812">Transmembrane</keyword>
<accession>A0A1H0RNS2</accession>
<dbReference type="STRING" id="930152.SAMN05216565_102308"/>
<sequence>MNWKNQISLGNEISFTVGLSVITLLIGLIGSNFFLVMIGLLFLLFSYTNQLYLKRVANRLTVSIDKDLIKLFKNEQDTFSISFNQNGIYPILGARVRMTIDSVLQFEHERKMINHEQNEIEFPLSLLGRQSASIHLPFQAVERGVAKVRTLEIRIPHLFGFGDVYLKYDQPLPFETVVYSSPKTIGGINRIVPKNLGEYPMKQSYFEDMSALVGARSYVSTDPFNRVHWKASAKTNTLQTRIYERTSQYSWSIFVNVREGKLEDLLSGLTYLLEYATIKNIPFELFVNVRKAGRIPFVHHPLGTGREHLQKALEMIARLSKHSVIVPFSKMVFSAKRQFQLSPYVIFCGNEEEDLGEILLRFRKNGVVCYQLHERDGSVLLSNYSLSNRKVDYDAI</sequence>
<feature type="transmembrane region" description="Helical" evidence="1">
    <location>
        <begin position="20"/>
        <end position="45"/>
    </location>
</feature>
<name>A0A1H0RNS2_9BACI</name>
<dbReference type="OrthoDB" id="9789943at2"/>
<keyword evidence="3" id="KW-1185">Reference proteome</keyword>
<organism evidence="2 3">
    <name type="scientific">Litchfieldia salsa</name>
    <dbReference type="NCBI Taxonomy" id="930152"/>
    <lineage>
        <taxon>Bacteria</taxon>
        <taxon>Bacillati</taxon>
        <taxon>Bacillota</taxon>
        <taxon>Bacilli</taxon>
        <taxon>Bacillales</taxon>
        <taxon>Bacillaceae</taxon>
        <taxon>Litchfieldia</taxon>
    </lineage>
</organism>
<dbReference type="PANTHER" id="PTHR34351:SF2">
    <property type="entry name" value="DUF58 DOMAIN-CONTAINING PROTEIN"/>
    <property type="match status" value="1"/>
</dbReference>
<proteinExistence type="predicted"/>
<reference evidence="3" key="1">
    <citation type="submission" date="2016-10" db="EMBL/GenBank/DDBJ databases">
        <authorList>
            <person name="Varghese N."/>
            <person name="Submissions S."/>
        </authorList>
    </citation>
    <scope>NUCLEOTIDE SEQUENCE [LARGE SCALE GENOMIC DNA]</scope>
    <source>
        <strain evidence="3">IBRC-M10078</strain>
    </source>
</reference>